<gene>
    <name evidence="1" type="ORF">BdWA1_002089</name>
</gene>
<dbReference type="Proteomes" id="UP001214638">
    <property type="component" value="Unassembled WGS sequence"/>
</dbReference>
<proteinExistence type="predicted"/>
<sequence>MLQKFYVSLLYNQVLVKSFKCVAVNIGLNNIRKRNIASPAASIIKSAYDSCKGLKEPLENTVCVLNDYVPQIRYYTLSIEEAIVTLKLCLSHDYFDEEVIKKCITLLEDEYFKPILLTDPNMEKHPFVDLYDFVDQAYEFVKNLTVQDKVKLILWQWRIQDKGISYIKINEHNKTTTEEVDPEKKEIYETKKGSKAKIY</sequence>
<protein>
    <submittedName>
        <fullName evidence="1">Uncharacterized protein</fullName>
    </submittedName>
</protein>
<dbReference type="EMBL" id="JALLKP010000002">
    <property type="protein sequence ID" value="KAK2196840.1"/>
    <property type="molecule type" value="Genomic_DNA"/>
</dbReference>
<accession>A0AAD9UPI8</accession>
<reference evidence="1" key="1">
    <citation type="journal article" date="2023" name="Nat. Microbiol.">
        <title>Babesia duncani multi-omics identifies virulence factors and drug targets.</title>
        <authorList>
            <person name="Singh P."/>
            <person name="Lonardi S."/>
            <person name="Liang Q."/>
            <person name="Vydyam P."/>
            <person name="Khabirova E."/>
            <person name="Fang T."/>
            <person name="Gihaz S."/>
            <person name="Thekkiniath J."/>
            <person name="Munshi M."/>
            <person name="Abel S."/>
            <person name="Ciampossin L."/>
            <person name="Batugedara G."/>
            <person name="Gupta M."/>
            <person name="Lu X.M."/>
            <person name="Lenz T."/>
            <person name="Chakravarty S."/>
            <person name="Cornillot E."/>
            <person name="Hu Y."/>
            <person name="Ma W."/>
            <person name="Gonzalez L.M."/>
            <person name="Sanchez S."/>
            <person name="Estrada K."/>
            <person name="Sanchez-Flores A."/>
            <person name="Montero E."/>
            <person name="Harb O.S."/>
            <person name="Le Roch K.G."/>
            <person name="Mamoun C.B."/>
        </authorList>
    </citation>
    <scope>NUCLEOTIDE SEQUENCE</scope>
    <source>
        <strain evidence="1">WA1</strain>
    </source>
</reference>
<comment type="caution">
    <text evidence="1">The sequence shown here is derived from an EMBL/GenBank/DDBJ whole genome shotgun (WGS) entry which is preliminary data.</text>
</comment>
<dbReference type="GeneID" id="94336387"/>
<dbReference type="KEGG" id="bdw:94336387"/>
<evidence type="ECO:0000313" key="1">
    <source>
        <dbReference type="EMBL" id="KAK2196840.1"/>
    </source>
</evidence>
<keyword evidence="2" id="KW-1185">Reference proteome</keyword>
<name>A0AAD9UPI8_9APIC</name>
<dbReference type="AlphaFoldDB" id="A0AAD9UPI8"/>
<dbReference type="RefSeq" id="XP_067803682.1">
    <property type="nucleotide sequence ID" value="XM_067947118.1"/>
</dbReference>
<evidence type="ECO:0000313" key="2">
    <source>
        <dbReference type="Proteomes" id="UP001214638"/>
    </source>
</evidence>
<organism evidence="1 2">
    <name type="scientific">Babesia duncani</name>
    <dbReference type="NCBI Taxonomy" id="323732"/>
    <lineage>
        <taxon>Eukaryota</taxon>
        <taxon>Sar</taxon>
        <taxon>Alveolata</taxon>
        <taxon>Apicomplexa</taxon>
        <taxon>Aconoidasida</taxon>
        <taxon>Piroplasmida</taxon>
        <taxon>Babesiidae</taxon>
        <taxon>Babesia</taxon>
    </lineage>
</organism>